<keyword evidence="3" id="KW-1185">Reference proteome</keyword>
<evidence type="ECO:0000256" key="1">
    <source>
        <dbReference type="SAM" id="Phobius"/>
    </source>
</evidence>
<reference evidence="2" key="1">
    <citation type="submission" date="2017-07" db="EMBL/GenBank/DDBJ databases">
        <title>Taro Niue Genome Assembly and Annotation.</title>
        <authorList>
            <person name="Atibalentja N."/>
            <person name="Keating K."/>
            <person name="Fields C.J."/>
        </authorList>
    </citation>
    <scope>NUCLEOTIDE SEQUENCE</scope>
    <source>
        <strain evidence="2">Niue_2</strain>
        <tissue evidence="2">Leaf</tissue>
    </source>
</reference>
<keyword evidence="1" id="KW-1133">Transmembrane helix</keyword>
<accession>A0A843UA26</accession>
<dbReference type="PROSITE" id="PS51257">
    <property type="entry name" value="PROKAR_LIPOPROTEIN"/>
    <property type="match status" value="1"/>
</dbReference>
<organism evidence="2 3">
    <name type="scientific">Colocasia esculenta</name>
    <name type="common">Wild taro</name>
    <name type="synonym">Arum esculentum</name>
    <dbReference type="NCBI Taxonomy" id="4460"/>
    <lineage>
        <taxon>Eukaryota</taxon>
        <taxon>Viridiplantae</taxon>
        <taxon>Streptophyta</taxon>
        <taxon>Embryophyta</taxon>
        <taxon>Tracheophyta</taxon>
        <taxon>Spermatophyta</taxon>
        <taxon>Magnoliopsida</taxon>
        <taxon>Liliopsida</taxon>
        <taxon>Araceae</taxon>
        <taxon>Aroideae</taxon>
        <taxon>Colocasieae</taxon>
        <taxon>Colocasia</taxon>
    </lineage>
</organism>
<sequence>MERGRRRAVVGLRVLREGVVLVGLHCSLACACGVAVGPFVRDCEIERRHSCNEALWWYLMVVGVVVELCSVEVVWLGPPAVVLVVLCKLMLPRGGGSGYGALLGINIQGRYKFGMQGNEEAQLCCGFVYGSGLSWYLVLLGLYHQQLNSRCVQCELCSLG</sequence>
<dbReference type="Proteomes" id="UP000652761">
    <property type="component" value="Unassembled WGS sequence"/>
</dbReference>
<name>A0A843UA26_COLES</name>
<gene>
    <name evidence="2" type="ORF">Taro_010612</name>
</gene>
<comment type="caution">
    <text evidence="2">The sequence shown here is derived from an EMBL/GenBank/DDBJ whole genome shotgun (WGS) entry which is preliminary data.</text>
</comment>
<evidence type="ECO:0000313" key="2">
    <source>
        <dbReference type="EMBL" id="MQL78183.1"/>
    </source>
</evidence>
<keyword evidence="1" id="KW-0472">Membrane</keyword>
<dbReference type="EMBL" id="NMUH01000387">
    <property type="protein sequence ID" value="MQL78183.1"/>
    <property type="molecule type" value="Genomic_DNA"/>
</dbReference>
<feature type="non-terminal residue" evidence="2">
    <location>
        <position position="1"/>
    </location>
</feature>
<protein>
    <submittedName>
        <fullName evidence="2">Uncharacterized protein</fullName>
    </submittedName>
</protein>
<keyword evidence="1" id="KW-0812">Transmembrane</keyword>
<feature type="transmembrane region" description="Helical" evidence="1">
    <location>
        <begin position="55"/>
        <end position="86"/>
    </location>
</feature>
<evidence type="ECO:0000313" key="3">
    <source>
        <dbReference type="Proteomes" id="UP000652761"/>
    </source>
</evidence>
<dbReference type="AlphaFoldDB" id="A0A843UA26"/>
<proteinExistence type="predicted"/>